<proteinExistence type="predicted"/>
<sequence>MQKKKCFSVNSAESMLSERYFWRFYGRGFTKLVNASCLALFVCVFRPEQFLNLACG</sequence>
<reference evidence="1" key="1">
    <citation type="journal article" date="2004" name="Science">
        <title>Reverse methanogenesis: testing the hypothesis with environmental genomics.</title>
        <authorList>
            <person name="Hallam S.J."/>
            <person name="Putnam N."/>
            <person name="Preston C.M."/>
            <person name="Detter J.C."/>
            <person name="Rokhsar D."/>
            <person name="Richardson P.M."/>
            <person name="DeLong E.F."/>
        </authorList>
    </citation>
    <scope>NUCLEOTIDE SEQUENCE</scope>
</reference>
<dbReference type="AlphaFoldDB" id="Q64CC0"/>
<gene>
    <name evidence="1" type="ORF">GZ23H9_53</name>
</gene>
<feature type="non-terminal residue" evidence="1">
    <location>
        <position position="56"/>
    </location>
</feature>
<organism evidence="1">
    <name type="scientific">Uncultured archaeon GZfos26G2</name>
    <dbReference type="NCBI Taxonomy" id="3386331"/>
    <lineage>
        <taxon>Archaea</taxon>
        <taxon>Methanobacteriati</taxon>
        <taxon>Methanobacteriota</taxon>
        <taxon>Stenosarchaea group</taxon>
        <taxon>Methanomicrobia</taxon>
        <taxon>Candidatus Methanophagales</taxon>
        <taxon>Candidatus Methanophagaceae</taxon>
        <taxon>Candidatus Methanophaga</taxon>
    </lineage>
</organism>
<protein>
    <submittedName>
        <fullName evidence="1">Uncharacterized protein</fullName>
    </submittedName>
</protein>
<accession>Q64CC0</accession>
<dbReference type="EMBL" id="AY714836">
    <property type="protein sequence ID" value="AAU82957.1"/>
    <property type="molecule type" value="Genomic_DNA"/>
</dbReference>
<evidence type="ECO:0000313" key="1">
    <source>
        <dbReference type="EMBL" id="AAU82957.1"/>
    </source>
</evidence>
<reference evidence="1" key="2">
    <citation type="submission" date="2004-08" db="EMBL/GenBank/DDBJ databases">
        <authorList>
            <person name="Putnam N."/>
            <person name="Detter J.C."/>
            <person name="Richardson P.M."/>
            <person name="Rokhsar D."/>
        </authorList>
    </citation>
    <scope>NUCLEOTIDE SEQUENCE</scope>
</reference>
<name>Q64CC0_UNCAG</name>